<feature type="chain" id="PRO_5047217089" evidence="1">
    <location>
        <begin position="27"/>
        <end position="245"/>
    </location>
</feature>
<protein>
    <submittedName>
        <fullName evidence="2">DUF4198 domain-containing protein</fullName>
    </submittedName>
</protein>
<accession>A0ABT7AHV4</accession>
<dbReference type="EMBL" id="JASJEV010000006">
    <property type="protein sequence ID" value="MDJ1158938.1"/>
    <property type="molecule type" value="Genomic_DNA"/>
</dbReference>
<dbReference type="InterPro" id="IPR019613">
    <property type="entry name" value="DUF4198"/>
</dbReference>
<sequence length="245" mass="25529">MKAVRIKTVHAALAAALALVPGAARAHGIFVAQRHGDLAVVYGHGAADDAYAPEKVKEATARSAGGEPVPVSLKPQEKYVLVEPAREAAVLSVTFDGGFWSKTRAGKWINKGRSEVADAETAQHSLKFNTTVLAATGGPLAPQGLPLEIVPLADPLTLRMGDDLPVRVLMDGKPLAGANVLADYVNEGHGTSFRTDKDGKAVIVLRNDGLNVLAVSASVPTTGNREVDKLGLHATLSFTLPHGGD</sequence>
<dbReference type="Pfam" id="PF10670">
    <property type="entry name" value="DUF4198"/>
    <property type="match status" value="1"/>
</dbReference>
<reference evidence="2 3" key="1">
    <citation type="submission" date="2023-05" db="EMBL/GenBank/DDBJ databases">
        <title>Chelatococcus sp. nov., a moderately thermophilic bacterium isolated from hot spring microbial mat.</title>
        <authorList>
            <person name="Hu C.-J."/>
            <person name="Li W.-J."/>
        </authorList>
    </citation>
    <scope>NUCLEOTIDE SEQUENCE [LARGE SCALE GENOMIC DNA]</scope>
    <source>
        <strain evidence="2 3">SYSU G07232</strain>
    </source>
</reference>
<proteinExistence type="predicted"/>
<evidence type="ECO:0000313" key="3">
    <source>
        <dbReference type="Proteomes" id="UP001321492"/>
    </source>
</evidence>
<dbReference type="Proteomes" id="UP001321492">
    <property type="component" value="Unassembled WGS sequence"/>
</dbReference>
<evidence type="ECO:0000256" key="1">
    <source>
        <dbReference type="SAM" id="SignalP"/>
    </source>
</evidence>
<name>A0ABT7AHV4_9HYPH</name>
<feature type="signal peptide" evidence="1">
    <location>
        <begin position="1"/>
        <end position="26"/>
    </location>
</feature>
<organism evidence="2 3">
    <name type="scientific">Chelatococcus albus</name>
    <dbReference type="NCBI Taxonomy" id="3047466"/>
    <lineage>
        <taxon>Bacteria</taxon>
        <taxon>Pseudomonadati</taxon>
        <taxon>Pseudomonadota</taxon>
        <taxon>Alphaproteobacteria</taxon>
        <taxon>Hyphomicrobiales</taxon>
        <taxon>Chelatococcaceae</taxon>
        <taxon>Chelatococcus</taxon>
    </lineage>
</organism>
<comment type="caution">
    <text evidence="2">The sequence shown here is derived from an EMBL/GenBank/DDBJ whole genome shotgun (WGS) entry which is preliminary data.</text>
</comment>
<evidence type="ECO:0000313" key="2">
    <source>
        <dbReference type="EMBL" id="MDJ1158938.1"/>
    </source>
</evidence>
<keyword evidence="1" id="KW-0732">Signal</keyword>
<keyword evidence="3" id="KW-1185">Reference proteome</keyword>
<dbReference type="RefSeq" id="WP_283740926.1">
    <property type="nucleotide sequence ID" value="NZ_JASJEV010000006.1"/>
</dbReference>
<gene>
    <name evidence="2" type="ORF">QNA08_11895</name>
</gene>